<proteinExistence type="predicted"/>
<dbReference type="Pfam" id="PF26446">
    <property type="entry name" value="DUF8125"/>
    <property type="match status" value="1"/>
</dbReference>
<keyword evidence="2" id="KW-0472">Membrane</keyword>
<keyword evidence="2" id="KW-1133">Transmembrane helix</keyword>
<feature type="region of interest" description="Disordered" evidence="1">
    <location>
        <begin position="455"/>
        <end position="487"/>
    </location>
</feature>
<feature type="transmembrane region" description="Helical" evidence="2">
    <location>
        <begin position="247"/>
        <end position="270"/>
    </location>
</feature>
<feature type="transmembrane region" description="Helical" evidence="2">
    <location>
        <begin position="151"/>
        <end position="174"/>
    </location>
</feature>
<organism evidence="3 4">
    <name type="scientific">Natrarchaeobaculum sulfurireducens</name>
    <dbReference type="NCBI Taxonomy" id="2044521"/>
    <lineage>
        <taxon>Archaea</taxon>
        <taxon>Methanobacteriati</taxon>
        <taxon>Methanobacteriota</taxon>
        <taxon>Stenosarchaea group</taxon>
        <taxon>Halobacteria</taxon>
        <taxon>Halobacteriales</taxon>
        <taxon>Natrialbaceae</taxon>
        <taxon>Natrarchaeobaculum</taxon>
    </lineage>
</organism>
<evidence type="ECO:0000256" key="1">
    <source>
        <dbReference type="SAM" id="MobiDB-lite"/>
    </source>
</evidence>
<evidence type="ECO:0000313" key="4">
    <source>
        <dbReference type="Proteomes" id="UP000258707"/>
    </source>
</evidence>
<sequence length="487" mass="52320">MFSDYNSPTTLPNLPTKRLALLLAVAIVAIVAASSGVVVAEGNESNNESTVIHEFAESDLKLTNVEFDDDTAYVTVAVDGNGMESVAVSDAGFSGQGQFAMTTTTVTGEETIEIALRGDEAVSVTTTQDGYQYQGDVGILTILQSQPTVQIVQWAVVSGAIGPVFALAIVVTSLRRQHENTYKELTSEERIKVETDPVDGFVDKVKRFVAENKTLIIGFALLMAYFMAWWFGRAPGPIEFWSSLSDAMGVIIVGAFVAFVLMLVPVYVLAARLWSPDKEFVLSADARDVIEEALGANGGLAEMVEAIQDGGDLEHGDDRDDLGGGNYGVAIYSGSPDRIAEMEVDGAATDTSAPGGRLHVVEAFDPSSNEARGTWPGLADDFELISERSKIDGNREILRDESNMLRSILSAMPAISIASDTGSARAVDKELRHIMTVDENPVDGILARAANGTRFEGFYGGDDGEEIEYQDPEEQDDEQSEKQDADS</sequence>
<dbReference type="Proteomes" id="UP000258707">
    <property type="component" value="Chromosome"/>
</dbReference>
<feature type="transmembrane region" description="Helical" evidence="2">
    <location>
        <begin position="214"/>
        <end position="232"/>
    </location>
</feature>
<keyword evidence="2" id="KW-0812">Transmembrane</keyword>
<reference evidence="4" key="1">
    <citation type="submission" date="2017-10" db="EMBL/GenBank/DDBJ databases">
        <title>Phenotypic and genomic properties of facultatively anaerobic sulfur-reducing natronoarchaea from hypersaline soda lakes.</title>
        <authorList>
            <person name="Sorokin D.Y."/>
            <person name="Kublanov I.V."/>
            <person name="Roman P."/>
            <person name="Sinninghe Damste J.S."/>
            <person name="Golyshin P.N."/>
            <person name="Rojo D."/>
            <person name="Ciordia S."/>
            <person name="Mena Md.C."/>
            <person name="Ferrer M."/>
            <person name="Messina E."/>
            <person name="Smedile F."/>
            <person name="La Spada G."/>
            <person name="La Cono V."/>
            <person name="Yakimov M.M."/>
        </authorList>
    </citation>
    <scope>NUCLEOTIDE SEQUENCE [LARGE SCALE GENOMIC DNA]</scope>
    <source>
        <strain evidence="4">AArc1</strain>
    </source>
</reference>
<dbReference type="RefSeq" id="WP_117363838.1">
    <property type="nucleotide sequence ID" value="NZ_CP024047.1"/>
</dbReference>
<dbReference type="KEGG" id="nan:AArc1_1359"/>
<dbReference type="InterPro" id="IPR058438">
    <property type="entry name" value="DUF8125"/>
</dbReference>
<dbReference type="GeneID" id="37638163"/>
<protein>
    <submittedName>
        <fullName evidence="3">Uncharacterized protein</fullName>
    </submittedName>
</protein>
<dbReference type="AlphaFoldDB" id="A0A346PDU9"/>
<gene>
    <name evidence="3" type="ORF">AArc1_1359</name>
</gene>
<evidence type="ECO:0000256" key="2">
    <source>
        <dbReference type="SAM" id="Phobius"/>
    </source>
</evidence>
<name>A0A346PDU9_9EURY</name>
<accession>A0A346PDU9</accession>
<evidence type="ECO:0000313" key="3">
    <source>
        <dbReference type="EMBL" id="AXR77694.1"/>
    </source>
</evidence>
<feature type="compositionally biased region" description="Acidic residues" evidence="1">
    <location>
        <begin position="462"/>
        <end position="479"/>
    </location>
</feature>
<dbReference type="EMBL" id="CP024047">
    <property type="protein sequence ID" value="AXR77694.1"/>
    <property type="molecule type" value="Genomic_DNA"/>
</dbReference>